<gene>
    <name evidence="1" type="ordered locus">Acid_3208</name>
</gene>
<dbReference type="EMBL" id="CP000473">
    <property type="protein sequence ID" value="ABJ84185.1"/>
    <property type="molecule type" value="Genomic_DNA"/>
</dbReference>
<protein>
    <recommendedName>
        <fullName evidence="2">YtxH domain-containing protein</fullName>
    </recommendedName>
</protein>
<organism evidence="1">
    <name type="scientific">Solibacter usitatus (strain Ellin6076)</name>
    <dbReference type="NCBI Taxonomy" id="234267"/>
    <lineage>
        <taxon>Bacteria</taxon>
        <taxon>Pseudomonadati</taxon>
        <taxon>Acidobacteriota</taxon>
        <taxon>Terriglobia</taxon>
        <taxon>Bryobacterales</taxon>
        <taxon>Solibacteraceae</taxon>
        <taxon>Candidatus Solibacter</taxon>
    </lineage>
</organism>
<evidence type="ECO:0000313" key="1">
    <source>
        <dbReference type="EMBL" id="ABJ84185.1"/>
    </source>
</evidence>
<dbReference type="InParanoid" id="Q022B8"/>
<dbReference type="Pfam" id="PF12732">
    <property type="entry name" value="YtxH"/>
    <property type="match status" value="1"/>
</dbReference>
<sequence length="98" mass="10857" precursor="true">MRTSIMKNFLIGLGVGAATGILCAPYSGKKTRERITDTANHGASYCKDRSSTVSDAVMEFIEQGRHFFEHGRDEILRQKLGVTEAFRRGTSAYKQAVN</sequence>
<dbReference type="PANTHER" id="PTHR35792:SF2">
    <property type="entry name" value="GENERAL STRESS PROTEIN"/>
    <property type="match status" value="1"/>
</dbReference>
<dbReference type="AlphaFoldDB" id="Q022B8"/>
<proteinExistence type="predicted"/>
<dbReference type="STRING" id="234267.Acid_3208"/>
<reference evidence="1" key="1">
    <citation type="submission" date="2006-10" db="EMBL/GenBank/DDBJ databases">
        <title>Complete sequence of Solibacter usitatus Ellin6076.</title>
        <authorList>
            <consortium name="US DOE Joint Genome Institute"/>
            <person name="Copeland A."/>
            <person name="Lucas S."/>
            <person name="Lapidus A."/>
            <person name="Barry K."/>
            <person name="Detter J.C."/>
            <person name="Glavina del Rio T."/>
            <person name="Hammon N."/>
            <person name="Israni S."/>
            <person name="Dalin E."/>
            <person name="Tice H."/>
            <person name="Pitluck S."/>
            <person name="Thompson L.S."/>
            <person name="Brettin T."/>
            <person name="Bruce D."/>
            <person name="Han C."/>
            <person name="Tapia R."/>
            <person name="Gilna P."/>
            <person name="Schmutz J."/>
            <person name="Larimer F."/>
            <person name="Land M."/>
            <person name="Hauser L."/>
            <person name="Kyrpides N."/>
            <person name="Mikhailova N."/>
            <person name="Janssen P.H."/>
            <person name="Kuske C.R."/>
            <person name="Richardson P."/>
        </authorList>
    </citation>
    <scope>NUCLEOTIDE SEQUENCE</scope>
    <source>
        <strain evidence="1">Ellin6076</strain>
    </source>
</reference>
<dbReference type="InterPro" id="IPR052928">
    <property type="entry name" value="Desiccation-related_membrane"/>
</dbReference>
<dbReference type="HOGENOM" id="CLU_2332167_0_0_0"/>
<dbReference type="eggNOG" id="COG4980">
    <property type="taxonomic scope" value="Bacteria"/>
</dbReference>
<dbReference type="PANTHER" id="PTHR35792">
    <property type="entry name" value="GENERAL STRESS PROTEIN"/>
    <property type="match status" value="1"/>
</dbReference>
<evidence type="ECO:0008006" key="2">
    <source>
        <dbReference type="Google" id="ProtNLM"/>
    </source>
</evidence>
<name>Q022B8_SOLUE</name>
<dbReference type="KEGG" id="sus:Acid_3208"/>
<dbReference type="InterPro" id="IPR024623">
    <property type="entry name" value="YtxH"/>
</dbReference>
<accession>Q022B8</accession>